<protein>
    <submittedName>
        <fullName evidence="1">Uncharacterized protein</fullName>
    </submittedName>
</protein>
<dbReference type="Gene3D" id="2.60.120.330">
    <property type="entry name" value="B-lactam Antibiotic, Isopenicillin N Synthase, Chain"/>
    <property type="match status" value="1"/>
</dbReference>
<dbReference type="InterPro" id="IPR027443">
    <property type="entry name" value="IPNS-like_sf"/>
</dbReference>
<dbReference type="SUPFAM" id="SSF51197">
    <property type="entry name" value="Clavaminate synthase-like"/>
    <property type="match status" value="1"/>
</dbReference>
<evidence type="ECO:0000313" key="2">
    <source>
        <dbReference type="Proteomes" id="UP000324797"/>
    </source>
</evidence>
<keyword evidence="2" id="KW-1185">Reference proteome</keyword>
<proteinExistence type="predicted"/>
<evidence type="ECO:0000313" key="1">
    <source>
        <dbReference type="EMBL" id="TYO65537.1"/>
    </source>
</evidence>
<name>A0A5S4YQ22_9BRAD</name>
<dbReference type="RefSeq" id="WP_148740471.1">
    <property type="nucleotide sequence ID" value="NZ_VSTH01000051.1"/>
</dbReference>
<organism evidence="1 2">
    <name type="scientific">Bradyrhizobium hipponense</name>
    <dbReference type="NCBI Taxonomy" id="2605638"/>
    <lineage>
        <taxon>Bacteria</taxon>
        <taxon>Pseudomonadati</taxon>
        <taxon>Pseudomonadota</taxon>
        <taxon>Alphaproteobacteria</taxon>
        <taxon>Hyphomicrobiales</taxon>
        <taxon>Nitrobacteraceae</taxon>
        <taxon>Bradyrhizobium</taxon>
    </lineage>
</organism>
<reference evidence="1 2" key="1">
    <citation type="submission" date="2019-08" db="EMBL/GenBank/DDBJ databases">
        <title>Bradyrhizobium hipponensis sp. nov., a rhizobium isolated from a Lupinus angustifolius root nodule in Tunisia.</title>
        <authorList>
            <person name="Off K."/>
            <person name="Rejili M."/>
            <person name="Mars M."/>
            <person name="Brachmann A."/>
            <person name="Marin M."/>
        </authorList>
    </citation>
    <scope>NUCLEOTIDE SEQUENCE [LARGE SCALE GENOMIC DNA]</scope>
    <source>
        <strain evidence="2">aSej3</strain>
    </source>
</reference>
<dbReference type="Proteomes" id="UP000324797">
    <property type="component" value="Unassembled WGS sequence"/>
</dbReference>
<comment type="caution">
    <text evidence="1">The sequence shown here is derived from an EMBL/GenBank/DDBJ whole genome shotgun (WGS) entry which is preliminary data.</text>
</comment>
<dbReference type="EMBL" id="VSTH01000051">
    <property type="protein sequence ID" value="TYO65537.1"/>
    <property type="molecule type" value="Genomic_DNA"/>
</dbReference>
<gene>
    <name evidence="1" type="ORF">FXV83_16530</name>
</gene>
<dbReference type="AlphaFoldDB" id="A0A5S4YQ22"/>
<sequence length="245" mass="27443">MSKFVKLAAQLDKIPHLKLGPEFFVPLLQAELAAIDAALFVPYRSKSHNTAHIAKSWHGLSLISPGGTVHGDLTEEPYAGRTDCAWTPIAEASPYIKHVISELGGEGQRARFMCMRAGGSLTWHRHGTEISIEQGNIMGQLRPNWYEVIVHVPVRSNPEYSYEVIAAHEYELGDFFAAGMKIHSQNYPEGEAWAFNGTHYHNVFNRSATQDRYSIMLTADIRMKKTFDIVSKAIEAYDGPLIERS</sequence>
<accession>A0A5S4YQ22</accession>